<dbReference type="RefSeq" id="WP_251483781.1">
    <property type="nucleotide sequence ID" value="NZ_CAJSLV010000001.1"/>
</dbReference>
<dbReference type="AlphaFoldDB" id="A0A9W4DG79"/>
<evidence type="ECO:0000313" key="4">
    <source>
        <dbReference type="Proteomes" id="UP001152519"/>
    </source>
</evidence>
<reference evidence="3" key="1">
    <citation type="submission" date="2021-05" db="EMBL/GenBank/DDBJ databases">
        <authorList>
            <person name="Arsene-Ploetze F."/>
        </authorList>
    </citation>
    <scope>NUCLEOTIDE SEQUENCE</scope>
    <source>
        <strain evidence="3">DSM 42138</strain>
    </source>
</reference>
<dbReference type="Proteomes" id="UP001152519">
    <property type="component" value="Unassembled WGS sequence"/>
</dbReference>
<comment type="caution">
    <text evidence="3">The sequence shown here is derived from an EMBL/GenBank/DDBJ whole genome shotgun (WGS) entry which is preliminary data.</text>
</comment>
<evidence type="ECO:0000313" key="3">
    <source>
        <dbReference type="EMBL" id="CAG6390764.1"/>
    </source>
</evidence>
<organism evidence="3 4">
    <name type="scientific">Actinacidiphila cocklensis</name>
    <dbReference type="NCBI Taxonomy" id="887465"/>
    <lineage>
        <taxon>Bacteria</taxon>
        <taxon>Bacillati</taxon>
        <taxon>Actinomycetota</taxon>
        <taxon>Actinomycetes</taxon>
        <taxon>Kitasatosporales</taxon>
        <taxon>Streptomycetaceae</taxon>
        <taxon>Actinacidiphila</taxon>
    </lineage>
</organism>
<protein>
    <submittedName>
        <fullName evidence="3">Uncharacterized protein</fullName>
    </submittedName>
</protein>
<feature type="region of interest" description="Disordered" evidence="2">
    <location>
        <begin position="122"/>
        <end position="143"/>
    </location>
</feature>
<feature type="coiled-coil region" evidence="1">
    <location>
        <begin position="83"/>
        <end position="110"/>
    </location>
</feature>
<proteinExistence type="predicted"/>
<name>A0A9W4DG79_9ACTN</name>
<evidence type="ECO:0000256" key="1">
    <source>
        <dbReference type="SAM" id="Coils"/>
    </source>
</evidence>
<gene>
    <name evidence="3" type="ORF">SCOCK_10232</name>
</gene>
<dbReference type="EMBL" id="CAJSLV010000001">
    <property type="protein sequence ID" value="CAG6390764.1"/>
    <property type="molecule type" value="Genomic_DNA"/>
</dbReference>
<keyword evidence="1" id="KW-0175">Coiled coil</keyword>
<keyword evidence="4" id="KW-1185">Reference proteome</keyword>
<evidence type="ECO:0000256" key="2">
    <source>
        <dbReference type="SAM" id="MobiDB-lite"/>
    </source>
</evidence>
<sequence length="143" mass="14979">MSAEIVQLVEQAGPYLSAAVGAYGAQVFARAEDAAVGAATDATAGLGRRILQAVWHRQDEQGRATLASAVEDAAQEPDDADAAGALRQQIKRALREDEELRHELVELFAQLPQSSVVASGERSIASGSNSGVQITGDDAHVTR</sequence>
<accession>A0A9W4DG79</accession>